<dbReference type="AlphaFoldDB" id="A0A919B9G5"/>
<organism evidence="4 5">
    <name type="scientific">Streptomyces mashuensis</name>
    <dbReference type="NCBI Taxonomy" id="33904"/>
    <lineage>
        <taxon>Bacteria</taxon>
        <taxon>Bacillati</taxon>
        <taxon>Actinomycetota</taxon>
        <taxon>Actinomycetes</taxon>
        <taxon>Kitasatosporales</taxon>
        <taxon>Streptomycetaceae</taxon>
        <taxon>Streptomyces</taxon>
    </lineage>
</organism>
<dbReference type="InterPro" id="IPR002882">
    <property type="entry name" value="CofD"/>
</dbReference>
<protein>
    <recommendedName>
        <fullName evidence="2">Putative gluconeogenesis factor</fullName>
    </recommendedName>
</protein>
<sequence length="354" mass="37750">MTGRSFRMRRVGRLVPGRPQAAGERRPQRVARRGTQPKVVALGGGHGLSASLAALRRITGDLTAVVTVADDGGSSGRLRHELGVLPPGDLRKALAALCGDDDWGQTWARVIKHRFESRGELHGHAVGNLLIVALWEQLGDHVQALDLVGKLLGAHGRVLPMSAVPLELQAQVRGHDPDAPDDLTTVRGQATVALTPGEVQSVHVVPEDPPAVPEAVEAVLDADWVVLGPGSWFSSVIPHLLVPELLDALQQTRARRVLSLNLAPQPGETDGFSPQRHLEVLARHAPKLALDVVLADAAAVPDRESLTDAAKRLGATVELAAVASPDGSPTHDPELLAAAYDRIFRMHGRIGPWR</sequence>
<accession>A0A919B9G5</accession>
<proteinExistence type="inferred from homology"/>
<gene>
    <name evidence="4" type="ORF">GCM10010218_55360</name>
</gene>
<dbReference type="InterPro" id="IPR010119">
    <property type="entry name" value="Gluconeogen_factor"/>
</dbReference>
<dbReference type="InterPro" id="IPR038136">
    <property type="entry name" value="CofD-like_dom_sf"/>
</dbReference>
<feature type="region of interest" description="Disordered" evidence="3">
    <location>
        <begin position="1"/>
        <end position="35"/>
    </location>
</feature>
<evidence type="ECO:0000256" key="2">
    <source>
        <dbReference type="HAMAP-Rule" id="MF_00973"/>
    </source>
</evidence>
<dbReference type="Gene3D" id="3.40.50.10680">
    <property type="entry name" value="CofD-like domains"/>
    <property type="match status" value="1"/>
</dbReference>
<evidence type="ECO:0000313" key="5">
    <source>
        <dbReference type="Proteomes" id="UP000638313"/>
    </source>
</evidence>
<comment type="subcellular location">
    <subcellularLocation>
        <location evidence="2">Cytoplasm</location>
    </subcellularLocation>
</comment>
<dbReference type="GO" id="GO:0008360">
    <property type="term" value="P:regulation of cell shape"/>
    <property type="evidence" value="ECO:0007669"/>
    <property type="project" value="UniProtKB-UniRule"/>
</dbReference>
<comment type="caution">
    <text evidence="4">The sequence shown here is derived from an EMBL/GenBank/DDBJ whole genome shotgun (WGS) entry which is preliminary data.</text>
</comment>
<reference evidence="4" key="1">
    <citation type="journal article" date="2014" name="Int. J. Syst. Evol. Microbiol.">
        <title>Complete genome sequence of Corynebacterium casei LMG S-19264T (=DSM 44701T), isolated from a smear-ripened cheese.</title>
        <authorList>
            <consortium name="US DOE Joint Genome Institute (JGI-PGF)"/>
            <person name="Walter F."/>
            <person name="Albersmeier A."/>
            <person name="Kalinowski J."/>
            <person name="Ruckert C."/>
        </authorList>
    </citation>
    <scope>NUCLEOTIDE SEQUENCE</scope>
    <source>
        <strain evidence="4">JCM 4059</strain>
    </source>
</reference>
<keyword evidence="5" id="KW-1185">Reference proteome</keyword>
<feature type="compositionally biased region" description="Basic residues" evidence="3">
    <location>
        <begin position="1"/>
        <end position="12"/>
    </location>
</feature>
<dbReference type="RefSeq" id="WP_190132455.1">
    <property type="nucleotide sequence ID" value="NZ_BNBD01000015.1"/>
</dbReference>
<dbReference type="NCBIfam" id="TIGR01826">
    <property type="entry name" value="CofD_related"/>
    <property type="match status" value="1"/>
</dbReference>
<dbReference type="CDD" id="cd07187">
    <property type="entry name" value="YvcK_like"/>
    <property type="match status" value="1"/>
</dbReference>
<reference evidence="4" key="2">
    <citation type="submission" date="2020-09" db="EMBL/GenBank/DDBJ databases">
        <authorList>
            <person name="Sun Q."/>
            <person name="Ohkuma M."/>
        </authorList>
    </citation>
    <scope>NUCLEOTIDE SEQUENCE</scope>
    <source>
        <strain evidence="4">JCM 4059</strain>
    </source>
</reference>
<comment type="similarity">
    <text evidence="2">Belongs to the gluconeogenesis factor family.</text>
</comment>
<dbReference type="PANTHER" id="PTHR30135">
    <property type="entry name" value="UNCHARACTERIZED PROTEIN YVCK-RELATED"/>
    <property type="match status" value="1"/>
</dbReference>
<dbReference type="GO" id="GO:0005737">
    <property type="term" value="C:cytoplasm"/>
    <property type="evidence" value="ECO:0007669"/>
    <property type="project" value="UniProtKB-SubCell"/>
</dbReference>
<evidence type="ECO:0000313" key="4">
    <source>
        <dbReference type="EMBL" id="GHF66685.1"/>
    </source>
</evidence>
<dbReference type="Proteomes" id="UP000638313">
    <property type="component" value="Unassembled WGS sequence"/>
</dbReference>
<keyword evidence="1 2" id="KW-0963">Cytoplasm</keyword>
<dbReference type="SUPFAM" id="SSF142338">
    <property type="entry name" value="CofD-like"/>
    <property type="match status" value="1"/>
</dbReference>
<dbReference type="PANTHER" id="PTHR30135:SF3">
    <property type="entry name" value="GLUCONEOGENESIS FACTOR-RELATED"/>
    <property type="match status" value="1"/>
</dbReference>
<dbReference type="Pfam" id="PF01933">
    <property type="entry name" value="CofD"/>
    <property type="match status" value="1"/>
</dbReference>
<dbReference type="GO" id="GO:0043743">
    <property type="term" value="F:LPPG:FO 2-phospho-L-lactate transferase activity"/>
    <property type="evidence" value="ECO:0007669"/>
    <property type="project" value="InterPro"/>
</dbReference>
<dbReference type="EMBL" id="BNBD01000015">
    <property type="protein sequence ID" value="GHF66685.1"/>
    <property type="molecule type" value="Genomic_DNA"/>
</dbReference>
<evidence type="ECO:0000256" key="3">
    <source>
        <dbReference type="SAM" id="MobiDB-lite"/>
    </source>
</evidence>
<evidence type="ECO:0000256" key="1">
    <source>
        <dbReference type="ARBA" id="ARBA00022490"/>
    </source>
</evidence>
<dbReference type="HAMAP" id="MF_00973">
    <property type="entry name" value="Gluconeogen_factor"/>
    <property type="match status" value="1"/>
</dbReference>
<comment type="function">
    <text evidence="2">Required for morphogenesis under gluconeogenic growth conditions.</text>
</comment>
<name>A0A919B9G5_9ACTN</name>